<evidence type="ECO:0000313" key="1">
    <source>
        <dbReference type="EMBL" id="MDN8599019.1"/>
    </source>
</evidence>
<gene>
    <name evidence="1" type="ORF">Q0A17_06270</name>
</gene>
<reference evidence="1 2" key="1">
    <citation type="submission" date="2023-07" db="EMBL/GenBank/DDBJ databases">
        <title>Citrobacter selenititolerans sp. nov., isolated from seleniferous soil.</title>
        <authorList>
            <person name="Zhang S."/>
            <person name="Li K."/>
            <person name="Peng J."/>
            <person name="Wang H."/>
            <person name="Sun J."/>
            <person name="Guo Y."/>
        </authorList>
    </citation>
    <scope>NUCLEOTIDE SEQUENCE [LARGE SCALE GENOMIC DNA]</scope>
    <source>
        <strain evidence="1 2">S2-9</strain>
    </source>
</reference>
<dbReference type="InterPro" id="IPR008018">
    <property type="entry name" value="Phage_tail_attach_FII"/>
</dbReference>
<dbReference type="EMBL" id="JAUJYW010000002">
    <property type="protein sequence ID" value="MDN8599019.1"/>
    <property type="molecule type" value="Genomic_DNA"/>
</dbReference>
<protein>
    <submittedName>
        <fullName evidence="1">Uncharacterized protein</fullName>
    </submittedName>
</protein>
<dbReference type="RefSeq" id="WP_301697447.1">
    <property type="nucleotide sequence ID" value="NZ_JAUJYW010000002.1"/>
</dbReference>
<organism evidence="1 2">
    <name type="scientific">Citrobacter enshiensis</name>
    <dbReference type="NCBI Taxonomy" id="2971264"/>
    <lineage>
        <taxon>Bacteria</taxon>
        <taxon>Pseudomonadati</taxon>
        <taxon>Pseudomonadota</taxon>
        <taxon>Gammaproteobacteria</taxon>
        <taxon>Enterobacterales</taxon>
        <taxon>Enterobacteriaceae</taxon>
        <taxon>Citrobacter</taxon>
    </lineage>
</organism>
<evidence type="ECO:0000313" key="2">
    <source>
        <dbReference type="Proteomes" id="UP001174867"/>
    </source>
</evidence>
<dbReference type="Proteomes" id="UP001174867">
    <property type="component" value="Unassembled WGS sequence"/>
</dbReference>
<accession>A0ABT8PRX4</accession>
<comment type="caution">
    <text evidence="1">The sequence shown here is derived from an EMBL/GenBank/DDBJ whole genome shotgun (WGS) entry which is preliminary data.</text>
</comment>
<name>A0ABT8PRX4_9ENTR</name>
<dbReference type="InterPro" id="IPR053734">
    <property type="entry name" value="Phage_Head-Tail_Connect_sf"/>
</dbReference>
<proteinExistence type="predicted"/>
<sequence>MSYDDDLEYGDRQMIATFGRPVRLPSHALDESILGIFDDPYARTDLPNGGYIDGQVITLTVISAEINGLAKRDLLSVSRKTAEGAWGDWTPYVVKDIQPDGAGLSVIYLDPATTSANSEYEKY</sequence>
<dbReference type="Pfam" id="PF05354">
    <property type="entry name" value="Phage_attach"/>
    <property type="match status" value="1"/>
</dbReference>
<keyword evidence="2" id="KW-1185">Reference proteome</keyword>
<dbReference type="Gene3D" id="2.40.10.180">
    <property type="entry name" value="Phage tail proteins"/>
    <property type="match status" value="1"/>
</dbReference>
<dbReference type="SUPFAM" id="SSF69279">
    <property type="entry name" value="Phage tail proteins"/>
    <property type="match status" value="1"/>
</dbReference>